<feature type="domain" description="UFSP1/2/DUB catalytic" evidence="8">
    <location>
        <begin position="397"/>
        <end position="581"/>
    </location>
</feature>
<comment type="caution">
    <text evidence="11">The sequence shown here is derived from an EMBL/GenBank/DDBJ whole genome shotgun (WGS) entry which is preliminary data.</text>
</comment>
<keyword evidence="12" id="KW-1185">Reference proteome</keyword>
<keyword evidence="2" id="KW-0645">Protease</keyword>
<evidence type="ECO:0000256" key="4">
    <source>
        <dbReference type="ARBA" id="ARBA00022801"/>
    </source>
</evidence>
<dbReference type="Proteomes" id="UP000801492">
    <property type="component" value="Unassembled WGS sequence"/>
</dbReference>
<dbReference type="Pfam" id="PF20908">
    <property type="entry name" value="UfSP2_N"/>
    <property type="match status" value="1"/>
</dbReference>
<evidence type="ECO:0000256" key="5">
    <source>
        <dbReference type="ARBA" id="ARBA00022807"/>
    </source>
</evidence>
<dbReference type="GO" id="GO:0006508">
    <property type="term" value="P:proteolysis"/>
    <property type="evidence" value="ECO:0007669"/>
    <property type="project" value="UniProtKB-KW"/>
</dbReference>
<protein>
    <recommendedName>
        <fullName evidence="7">Probable Ufm1-specific protease 2</fullName>
    </recommendedName>
</protein>
<name>A0A8K0D375_IGNLU</name>
<dbReference type="EMBL" id="VTPC01005999">
    <property type="protein sequence ID" value="KAF2895357.1"/>
    <property type="molecule type" value="Genomic_DNA"/>
</dbReference>
<keyword evidence="3" id="KW-0833">Ubl conjugation pathway</keyword>
<dbReference type="InterPro" id="IPR058757">
    <property type="entry name" value="UFSP2_MPN_N"/>
</dbReference>
<comment type="similarity">
    <text evidence="1">Belongs to the peptidase C78 family.</text>
</comment>
<dbReference type="AlphaFoldDB" id="A0A8K0D375"/>
<keyword evidence="5" id="KW-0788">Thiol protease</keyword>
<dbReference type="FunFam" id="3.90.70.130:FF:000001">
    <property type="entry name" value="Probable Ufm1-specific protease 2"/>
    <property type="match status" value="1"/>
</dbReference>
<evidence type="ECO:0000313" key="12">
    <source>
        <dbReference type="Proteomes" id="UP000801492"/>
    </source>
</evidence>
<dbReference type="Pfam" id="PF07910">
    <property type="entry name" value="Peptidase_C78"/>
    <property type="match status" value="1"/>
</dbReference>
<dbReference type="GO" id="GO:0005634">
    <property type="term" value="C:nucleus"/>
    <property type="evidence" value="ECO:0007669"/>
    <property type="project" value="TreeGrafter"/>
</dbReference>
<accession>A0A8K0D375</accession>
<evidence type="ECO:0000313" key="11">
    <source>
        <dbReference type="EMBL" id="KAF2895357.1"/>
    </source>
</evidence>
<feature type="domain" description="UFSP2 second" evidence="9">
    <location>
        <begin position="153"/>
        <end position="374"/>
    </location>
</feature>
<evidence type="ECO:0000256" key="6">
    <source>
        <dbReference type="ARBA" id="ARBA00057559"/>
    </source>
</evidence>
<keyword evidence="4" id="KW-0378">Hydrolase</keyword>
<feature type="domain" description="UFSP2 N-terminal MPN-like" evidence="10">
    <location>
        <begin position="1"/>
        <end position="126"/>
    </location>
</feature>
<evidence type="ECO:0000259" key="10">
    <source>
        <dbReference type="Pfam" id="PF26560"/>
    </source>
</evidence>
<dbReference type="PANTHER" id="PTHR48153">
    <property type="entry name" value="UFM1-SPECIFIC PROTEASE 2"/>
    <property type="match status" value="1"/>
</dbReference>
<gene>
    <name evidence="11" type="ORF">ILUMI_10811</name>
</gene>
<dbReference type="InterPro" id="IPR049387">
    <property type="entry name" value="UFSP2-like_2nd"/>
</dbReference>
<dbReference type="SUPFAM" id="SSF54001">
    <property type="entry name" value="Cysteine proteinases"/>
    <property type="match status" value="1"/>
</dbReference>
<proteinExistence type="inferred from homology"/>
<evidence type="ECO:0000256" key="3">
    <source>
        <dbReference type="ARBA" id="ARBA00022786"/>
    </source>
</evidence>
<evidence type="ECO:0000256" key="7">
    <source>
        <dbReference type="ARBA" id="ARBA00073264"/>
    </source>
</evidence>
<dbReference type="GO" id="GO:0005783">
    <property type="term" value="C:endoplasmic reticulum"/>
    <property type="evidence" value="ECO:0007669"/>
    <property type="project" value="TreeGrafter"/>
</dbReference>
<evidence type="ECO:0000256" key="2">
    <source>
        <dbReference type="ARBA" id="ARBA00022670"/>
    </source>
</evidence>
<dbReference type="PANTHER" id="PTHR48153:SF2">
    <property type="entry name" value="UFM1-SPECIFIC PROTEASE 2"/>
    <property type="match status" value="1"/>
</dbReference>
<dbReference type="InterPro" id="IPR012462">
    <property type="entry name" value="UFSP1/2_DUB_cat"/>
</dbReference>
<sequence length="589" mass="66759">MPPKLTVSQNVIDRLTTVKQKCLGNLYGILYKNTLLIIGLHIHDGKKSEFIHSLPTEIDLHGVVEVGDGLINEDRVKQVMSDVDVTDTPIYMSCRISKEENSIETYYNVNNRLERTTYDIISEYDIYSQFLHIRLMTQLPLISGVTVEQIRDSFVVLRKQLTHGQVVFNFPKTRVYMMGSDCENGLIGLTGDPTVGEICKESTGITEGCDHSYQKKKGPPLDIDVLRVIMFRKITRDLVTDNVKIHAPVMHIDKKAHQSLIMTINIDALSIVHRDAKVVELYAMLVESCCRYLRLLEARVLANIKTCGGDYTKFSEPETFHFFPDSCGHFITRAYVKNDSEEELENERMVLHKQLLLPLYQPLFRRANRFLFKGDVQGSGLLINPHEGIKTSGNGGEIALVRGKYSYYHYCQNNMDDNGWGCAYRSLQTLASWFRWQGYTEKEVPTFKDIQKCLVDIGDKPSNFVGSKQWIGSTEVNFVLNSLMNITSKILYVSSGEEMGSKGPELINHFKTQGSPVMIGGGVLAHTILGVDYNNLTGNIKFLILDPHYTGSEDLAIIQKKGWCGWKGVDFWDKTAYYNMCLPQVPICI</sequence>
<evidence type="ECO:0000256" key="1">
    <source>
        <dbReference type="ARBA" id="ARBA00008552"/>
    </source>
</evidence>
<evidence type="ECO:0000259" key="9">
    <source>
        <dbReference type="Pfam" id="PF20908"/>
    </source>
</evidence>
<dbReference type="Pfam" id="PF26560">
    <property type="entry name" value="UFSP2_MPN_insect"/>
    <property type="match status" value="1"/>
</dbReference>
<dbReference type="GO" id="GO:0071567">
    <property type="term" value="F:deUFMylase activity"/>
    <property type="evidence" value="ECO:0007669"/>
    <property type="project" value="UniProtKB-ARBA"/>
</dbReference>
<comment type="function">
    <text evidence="6">Thiol protease which recognizes and hydrolyzes the peptide bond at the C-terminal Gly of UFM1, a ubiquitin-like modifier protein bound to a number of target proteins. Does not hydrolyze SUMO1 or ISG15 ubiquitin-like proteins.</text>
</comment>
<dbReference type="OrthoDB" id="417506at2759"/>
<evidence type="ECO:0000259" key="8">
    <source>
        <dbReference type="Pfam" id="PF07910"/>
    </source>
</evidence>
<dbReference type="InterPro" id="IPR038765">
    <property type="entry name" value="Papain-like_cys_pep_sf"/>
</dbReference>
<dbReference type="Gene3D" id="3.90.70.130">
    <property type="match status" value="1"/>
</dbReference>
<reference evidence="11" key="1">
    <citation type="submission" date="2019-08" db="EMBL/GenBank/DDBJ databases">
        <title>The genome of the North American firefly Photinus pyralis.</title>
        <authorList>
            <consortium name="Photinus pyralis genome working group"/>
            <person name="Fallon T.R."/>
            <person name="Sander Lower S.E."/>
            <person name="Weng J.-K."/>
        </authorList>
    </citation>
    <scope>NUCLEOTIDE SEQUENCE</scope>
    <source>
        <strain evidence="11">TRF0915ILg1</strain>
        <tissue evidence="11">Whole body</tissue>
    </source>
</reference>
<organism evidence="11 12">
    <name type="scientific">Ignelater luminosus</name>
    <name type="common">Cucubano</name>
    <name type="synonym">Pyrophorus luminosus</name>
    <dbReference type="NCBI Taxonomy" id="2038154"/>
    <lineage>
        <taxon>Eukaryota</taxon>
        <taxon>Metazoa</taxon>
        <taxon>Ecdysozoa</taxon>
        <taxon>Arthropoda</taxon>
        <taxon>Hexapoda</taxon>
        <taxon>Insecta</taxon>
        <taxon>Pterygota</taxon>
        <taxon>Neoptera</taxon>
        <taxon>Endopterygota</taxon>
        <taxon>Coleoptera</taxon>
        <taxon>Polyphaga</taxon>
        <taxon>Elateriformia</taxon>
        <taxon>Elateroidea</taxon>
        <taxon>Elateridae</taxon>
        <taxon>Agrypninae</taxon>
        <taxon>Pyrophorini</taxon>
        <taxon>Ignelater</taxon>
    </lineage>
</organism>